<feature type="region of interest" description="Disordered" evidence="1">
    <location>
        <begin position="1499"/>
        <end position="1519"/>
    </location>
</feature>
<protein>
    <submittedName>
        <fullName evidence="3">RHS repeat-associated core domain-containing protein</fullName>
    </submittedName>
</protein>
<feature type="chain" id="PRO_5012346109" evidence="2">
    <location>
        <begin position="20"/>
        <end position="2067"/>
    </location>
</feature>
<dbReference type="PANTHER" id="PTHR32305">
    <property type="match status" value="1"/>
</dbReference>
<dbReference type="STRING" id="48467.SAMN02745166_04287"/>
<proteinExistence type="predicted"/>
<keyword evidence="4" id="KW-1185">Reference proteome</keyword>
<evidence type="ECO:0000313" key="4">
    <source>
        <dbReference type="Proteomes" id="UP000190774"/>
    </source>
</evidence>
<evidence type="ECO:0000256" key="1">
    <source>
        <dbReference type="SAM" id="MobiDB-lite"/>
    </source>
</evidence>
<feature type="signal peptide" evidence="2">
    <location>
        <begin position="1"/>
        <end position="19"/>
    </location>
</feature>
<feature type="region of interest" description="Disordered" evidence="1">
    <location>
        <begin position="1056"/>
        <end position="1076"/>
    </location>
</feature>
<feature type="compositionally biased region" description="Polar residues" evidence="1">
    <location>
        <begin position="1507"/>
        <end position="1519"/>
    </location>
</feature>
<sequence length="2067" mass="226229">MSIKILACFVLSLATTLFAEPDSLDIVVNISGVKGKVALAGSALKNGNSLNLKIGPEYDLVFDEAEDGAVLCSVCAGKADIMVKETVTTIGPNGPEGDTSAEPRNVGPSAGFFSMAKPEPTGGGGDPDPEPSDPGEVFTLVKKSYKISFAKPAAQPEMANLLARGSAPSMLTASQEPFVSDRPLIGSGTSCCSSGLSTSPSVSSVAATAHPEEVSAPRAHFELPLGGYLEEGEKHAMPFGSLVFDASLLENPDFSEDWQTLLSFRGEAGQSHVSHFLSDPVGEFHIYKTPNYVFKATEEDDIISIKQYSGEFFDESSFDVVAEAEPLIAYYIKKVGSTFEFKQFKGSDLNPSMTLIYEETFVANTVSTVKWTWTESGVKQQEVNSRFVNTSPGGSPSGEVFADALISETKETYEFKTGGIVKQLTRYHQTQHEVFRYQLSGDRFIKLNYEISGVGLAQRKNEYWYRANSDYIVTKTYQGSSLNELVGTQVNRPTDEVIEPWLSTDVTSSTGGRILRKDTGELVHFTPGGAQDYQLYWPSSGDEKSLYTSRNVMDPWASSYVAADGTAAPNGAIRERVYKINILGLPSSCKKLGINFYHPVMPSAIGGHYSIVGTEPLSPPYGSPNDTSIPGELAAQINSLGAVTQYTLEEPFTSEDETLYPVEGGPYTTESVLHDVKGAINTDSSGLPIYEGSFKQTGKSYRVKKVSGPYGVVSETTEVWDGTEWQTMTFKYYTYSSAGKLLSITQDGITIESREYPTDLSETVTDSMGVSTTRTENTAGRLLSVKRVGAPASTWPAQSDILTSYSETYSAPSNEVTTIHRSETTSSAGLSLSQHSGSEIGGTTLYETNEAGIRTDYLYGLNGSLLTETASRASGDHTLVTSRYFDGRIRELSGTGQVRKRYSYAVTASGIQETEELLDPSSTVIATNTRLRSGDGDLLSETVDGVTTTYTYDEACQLVRKSVTGQANYLYHYDYRGFADKEGYDINGDNVLTPGSTDIITERERYYELDAGDWWLVNKVSRYVTDGNGTQKLTTTSREKQNIAAGWVTQTLSPDGEMEQTTRTRSGKTVTSATTSTRYPGRTQTQVLYNGRLVSSQSFSQSQPVTYLYDALGRQTTVTDHGTGESQTTAYSPTTGQVISQTNGAMESTSYGYYANTHVNAGQVNWIQNSAGLRTYYAYNTMGLQTHQWGAAAQPVRYNYDGLGRLLSLDTYSTQTPSLWSVSSLPTSSFNSGYSRRDFVMSNNRLSSRTYGPGSGSVSYLYQTDGSLDTRTWGGAGGGVTDYAYDTAGRTTGIDYSDSTPDVSATYDRAGRLSTLTDAAGSHTFAHEANGDVVETVTSGLLNGLTLTKTSDVSGQVATLEWSFAGVSQKAAYTYDSQKRLETANLGPVTGDPLVTATYGYHSGSQRVHTLTRPIATGDNFVGTYTQDLVGRLDTLIWQRGATVHGSYDYDLDTAGRRDKETRHDGTWLDYGYNDRGELTSAARKRTSDNSTRQDWSHLYTYDDAGNPSTTGNPEGQTLLHAQSASGSNYNRTITAAQKRWLRGVAHPNAVVKVDGQTASREGSQWRYLLVNPAPPAAQRTKVVASRPDRSPEPVPVYQTLTLPASPSTWVFNERGNLTSDAQWTYTWDMENRLIVQEQKFPGITGDGPQPVKRLEFSYDAKGRRIAKRVFTNQRQSNGDLVNGSWTFVQETVFLWQDWTLLAEFVRSSPSGSFGLRRSYLWGLDVDGTFGGAGGVGGLLWVAEYVPGQSSSHRQLAPWYDGNGNIMGWLEKDGTQSLPLYRLEYDPYGKLLVEETVRVVRNQKQRDLNVDAEWLTRPPFAFSTKYEDAESGLLYYGYRYYAPEMQRWLSRDPIGEEGGINLYGMVGNDMVNQWDYLGLSNFRPGQLNPFSDAIVVALAAKFAESGDDLGAKGILHFAYGLGAKMTLSRDQVRSIDFANKVNVFEHEKVVKAIEEVIAGEANFKEVSDAKGHYTTGSGNGNNLLGSFTVVMKVKVTCNGVDYKVEGTFKILDRYDFDPRLNDPNSSRTPAGESRTRYAYMLIRGLDYDVDSVDVPFTQTGFKDLAKY</sequence>
<reference evidence="4" key="1">
    <citation type="submission" date="2017-02" db="EMBL/GenBank/DDBJ databases">
        <authorList>
            <person name="Varghese N."/>
            <person name="Submissions S."/>
        </authorList>
    </citation>
    <scope>NUCLEOTIDE SEQUENCE [LARGE SCALE GENOMIC DNA]</scope>
    <source>
        <strain evidence="4">ATCC 700200</strain>
    </source>
</reference>
<dbReference type="Gene3D" id="2.180.10.10">
    <property type="entry name" value="RHS repeat-associated core"/>
    <property type="match status" value="2"/>
</dbReference>
<feature type="region of interest" description="Disordered" evidence="1">
    <location>
        <begin position="90"/>
        <end position="135"/>
    </location>
</feature>
<gene>
    <name evidence="3" type="ORF">SAMN02745166_04287</name>
</gene>
<evidence type="ECO:0000256" key="2">
    <source>
        <dbReference type="SAM" id="SignalP"/>
    </source>
</evidence>
<dbReference type="Proteomes" id="UP000190774">
    <property type="component" value="Unassembled WGS sequence"/>
</dbReference>
<name>A0A1T4YW65_9BACT</name>
<dbReference type="InterPro" id="IPR050708">
    <property type="entry name" value="T6SS_VgrG/RHS"/>
</dbReference>
<accession>A0A1T4YW65</accession>
<keyword evidence="2" id="KW-0732">Signal</keyword>
<dbReference type="NCBIfam" id="TIGR03696">
    <property type="entry name" value="Rhs_assc_core"/>
    <property type="match status" value="1"/>
</dbReference>
<dbReference type="EMBL" id="FUYE01000018">
    <property type="protein sequence ID" value="SKB05495.1"/>
    <property type="molecule type" value="Genomic_DNA"/>
</dbReference>
<evidence type="ECO:0000313" key="3">
    <source>
        <dbReference type="EMBL" id="SKB05495.1"/>
    </source>
</evidence>
<dbReference type="InterPro" id="IPR022385">
    <property type="entry name" value="Rhs_assc_core"/>
</dbReference>
<dbReference type="PANTHER" id="PTHR32305:SF15">
    <property type="entry name" value="PROTEIN RHSA-RELATED"/>
    <property type="match status" value="1"/>
</dbReference>
<organism evidence="3 4">
    <name type="scientific">Prosthecobacter debontii</name>
    <dbReference type="NCBI Taxonomy" id="48467"/>
    <lineage>
        <taxon>Bacteria</taxon>
        <taxon>Pseudomonadati</taxon>
        <taxon>Verrucomicrobiota</taxon>
        <taxon>Verrucomicrobiia</taxon>
        <taxon>Verrucomicrobiales</taxon>
        <taxon>Verrucomicrobiaceae</taxon>
        <taxon>Prosthecobacter</taxon>
    </lineage>
</organism>